<evidence type="ECO:0000313" key="6">
    <source>
        <dbReference type="EMBL" id="THH23128.1"/>
    </source>
</evidence>
<dbReference type="PANTHER" id="PTHR43712:SF2">
    <property type="entry name" value="O-METHYLTRANSFERASE CICE"/>
    <property type="match status" value="1"/>
</dbReference>
<dbReference type="GO" id="GO:0008171">
    <property type="term" value="F:O-methyltransferase activity"/>
    <property type="evidence" value="ECO:0007669"/>
    <property type="project" value="InterPro"/>
</dbReference>
<dbReference type="InterPro" id="IPR016461">
    <property type="entry name" value="COMT-like"/>
</dbReference>
<feature type="domain" description="O-methyltransferase C-terminal" evidence="5">
    <location>
        <begin position="819"/>
        <end position="989"/>
    </location>
</feature>
<evidence type="ECO:0000256" key="1">
    <source>
        <dbReference type="ARBA" id="ARBA00022603"/>
    </source>
</evidence>
<dbReference type="Gene3D" id="3.40.50.150">
    <property type="entry name" value="Vaccinia Virus protein VP39"/>
    <property type="match status" value="1"/>
</dbReference>
<dbReference type="Proteomes" id="UP000308730">
    <property type="component" value="Unassembled WGS sequence"/>
</dbReference>
<dbReference type="Gene3D" id="3.40.50.11350">
    <property type="match status" value="1"/>
</dbReference>
<gene>
    <name evidence="6" type="ORF">EUX98_g8050</name>
</gene>
<feature type="region of interest" description="Disordered" evidence="4">
    <location>
        <begin position="1"/>
        <end position="37"/>
    </location>
</feature>
<protein>
    <recommendedName>
        <fullName evidence="5">O-methyltransferase C-terminal domain-containing protein</fullName>
    </recommendedName>
</protein>
<dbReference type="OrthoDB" id="2392789at2759"/>
<keyword evidence="2" id="KW-0808">Transferase</keyword>
<reference evidence="6 7" key="1">
    <citation type="submission" date="2019-02" db="EMBL/GenBank/DDBJ databases">
        <title>Genome sequencing of the rare red list fungi Antrodiella citrinella (Flaviporus citrinellus).</title>
        <authorList>
            <person name="Buettner E."/>
            <person name="Kellner H."/>
        </authorList>
    </citation>
    <scope>NUCLEOTIDE SEQUENCE [LARGE SCALE GENOMIC DNA]</scope>
    <source>
        <strain evidence="6 7">DSM 108506</strain>
    </source>
</reference>
<feature type="region of interest" description="Disordered" evidence="4">
    <location>
        <begin position="605"/>
        <end position="624"/>
    </location>
</feature>
<feature type="compositionally biased region" description="Polar residues" evidence="4">
    <location>
        <begin position="54"/>
        <end position="64"/>
    </location>
</feature>
<dbReference type="Pfam" id="PF00891">
    <property type="entry name" value="Methyltransf_2"/>
    <property type="match status" value="1"/>
</dbReference>
<feature type="region of interest" description="Disordered" evidence="4">
    <location>
        <begin position="53"/>
        <end position="92"/>
    </location>
</feature>
<dbReference type="InterPro" id="IPR029063">
    <property type="entry name" value="SAM-dependent_MTases_sf"/>
</dbReference>
<dbReference type="InterPro" id="IPR001077">
    <property type="entry name" value="COMT_C"/>
</dbReference>
<dbReference type="SUPFAM" id="SSF53335">
    <property type="entry name" value="S-adenosyl-L-methionine-dependent methyltransferases"/>
    <property type="match status" value="1"/>
</dbReference>
<keyword evidence="3" id="KW-0949">S-adenosyl-L-methionine</keyword>
<evidence type="ECO:0000256" key="3">
    <source>
        <dbReference type="ARBA" id="ARBA00022691"/>
    </source>
</evidence>
<dbReference type="PROSITE" id="PS51683">
    <property type="entry name" value="SAM_OMT_II"/>
    <property type="match status" value="1"/>
</dbReference>
<evidence type="ECO:0000313" key="7">
    <source>
        <dbReference type="Proteomes" id="UP000308730"/>
    </source>
</evidence>
<accession>A0A4S4ME25</accession>
<keyword evidence="7" id="KW-1185">Reference proteome</keyword>
<evidence type="ECO:0000259" key="5">
    <source>
        <dbReference type="Pfam" id="PF00891"/>
    </source>
</evidence>
<dbReference type="EMBL" id="SGPM01000390">
    <property type="protein sequence ID" value="THH23128.1"/>
    <property type="molecule type" value="Genomic_DNA"/>
</dbReference>
<feature type="compositionally biased region" description="Basic and acidic residues" evidence="4">
    <location>
        <begin position="82"/>
        <end position="92"/>
    </location>
</feature>
<comment type="caution">
    <text evidence="6">The sequence shown here is derived from an EMBL/GenBank/DDBJ whole genome shotgun (WGS) entry which is preliminary data.</text>
</comment>
<proteinExistence type="predicted"/>
<sequence>MSRRPLGEIFVSGRPSQSDYQVLTPRTPHSRAGRAEEAFTEVELDELSLDEVNDYQSYRQQQSEPLLASSASSSFPATGYRSKGDDQRRKESSAKHVFQAALTNTPLALGSLLAFILLGAVFISLKQPGTLEKYIGTSFFQPAPPPTPSYVDTVPPPGLLISYENYTKFPLTGDQYLQHCDMMMSGFMHHNGGYWHVPPEGSMDVKHHDDVTDYHLPEGGRSRVCQKTLTYQLDGHVGLVADLTLMAQAAAHAREQNRTFFVDDTYWNRGKWTDHFQGVGARQPGPERGCAAPPPQELVACPRSARHWVVNSRTAKYHFGHSFSEAYEDPYAHEVNRLKPIYARSLQSFIQTIRPNAHNARLIRAARAEVASLLSIPHAASKETSEPEDAEALLTQHNPDPYIAVHIRRGDRHASVFPYRGSYVPIDHYVTATQDVWSRLYSKGLTPKAEATHYPSPPITYVASDSPSAMEEFMNAFSTSTAVFSLESSTDPELRALVSPHEYVQSDFNKTSEEERIRLTRGMIVDFALLGGFWAWEGDVVPGATVCTISSSICKAAAVGLGWDRAFGFGDGSDHTQGKIDNTRKRWVDLDNKGVSAEVVIQEWEKEEREPTHEESNGTSMPSHELHDARWTALGAMGVCDILDAGDHEKGVHIDELSRRTGIKAHKLGGPSLRAGYPLEASYAPSECVARVLRTLCTSHVFREVSYDYFANNAVVKNSSKNESLRAFFVTFLPHIQQIPRGLDGPGQDALQSALDTAFQLGLNTKLHFFNWLEAVKQPDGTTKPKPELALFGLAMMGGGRALEIPLYHDYPWHELGNNTMVDIGGGVGTGMDFGLAGIHPQLKFIIQDRPPVIKQAESFWKRSMPDALKTQRTRLMVHDFFNEQPVKGAEVYHFSSSHDWPDDDCVKILKAIRPALGPNSRFLISDAVMRPTCLSPTSSFPPAPAPLPANYGLGFRLLNLRDLNMLALLNGRERSPEAFRALAKKAGLRVEKFWECRGVVWITEMRKDGN</sequence>
<evidence type="ECO:0000256" key="2">
    <source>
        <dbReference type="ARBA" id="ARBA00022679"/>
    </source>
</evidence>
<dbReference type="GO" id="GO:0032259">
    <property type="term" value="P:methylation"/>
    <property type="evidence" value="ECO:0007669"/>
    <property type="project" value="UniProtKB-KW"/>
</dbReference>
<dbReference type="AlphaFoldDB" id="A0A4S4ME25"/>
<evidence type="ECO:0000256" key="4">
    <source>
        <dbReference type="SAM" id="MobiDB-lite"/>
    </source>
</evidence>
<organism evidence="6 7">
    <name type="scientific">Antrodiella citrinella</name>
    <dbReference type="NCBI Taxonomy" id="2447956"/>
    <lineage>
        <taxon>Eukaryota</taxon>
        <taxon>Fungi</taxon>
        <taxon>Dikarya</taxon>
        <taxon>Basidiomycota</taxon>
        <taxon>Agaricomycotina</taxon>
        <taxon>Agaricomycetes</taxon>
        <taxon>Polyporales</taxon>
        <taxon>Steccherinaceae</taxon>
        <taxon>Antrodiella</taxon>
    </lineage>
</organism>
<dbReference type="PANTHER" id="PTHR43712">
    <property type="entry name" value="PUTATIVE (AFU_ORTHOLOGUE AFUA_4G14580)-RELATED"/>
    <property type="match status" value="1"/>
</dbReference>
<dbReference type="Gene3D" id="1.10.10.10">
    <property type="entry name" value="Winged helix-like DNA-binding domain superfamily/Winged helix DNA-binding domain"/>
    <property type="match status" value="1"/>
</dbReference>
<dbReference type="InterPro" id="IPR036388">
    <property type="entry name" value="WH-like_DNA-bd_sf"/>
</dbReference>
<name>A0A4S4ME25_9APHY</name>
<keyword evidence="1" id="KW-0489">Methyltransferase</keyword>
<feature type="compositionally biased region" description="Basic and acidic residues" evidence="4">
    <location>
        <begin position="605"/>
        <end position="616"/>
    </location>
</feature>